<proteinExistence type="predicted"/>
<dbReference type="SUPFAM" id="SSF53335">
    <property type="entry name" value="S-adenosyl-L-methionine-dependent methyltransferases"/>
    <property type="match status" value="1"/>
</dbReference>
<dbReference type="RefSeq" id="WP_341415882.1">
    <property type="nucleotide sequence ID" value="NZ_JBBPCC010000007.1"/>
</dbReference>
<dbReference type="InterPro" id="IPR007848">
    <property type="entry name" value="Small_mtfrase_dom"/>
</dbReference>
<name>A0ABU9DIU2_9BACL</name>
<evidence type="ECO:0000256" key="2">
    <source>
        <dbReference type="ARBA" id="ARBA00022603"/>
    </source>
</evidence>
<keyword evidence="4" id="KW-0949">S-adenosyl-L-methionine</keyword>
<dbReference type="Proteomes" id="UP001469365">
    <property type="component" value="Unassembled WGS sequence"/>
</dbReference>
<dbReference type="InterPro" id="IPR004556">
    <property type="entry name" value="HemK-like"/>
</dbReference>
<evidence type="ECO:0000256" key="3">
    <source>
        <dbReference type="ARBA" id="ARBA00022679"/>
    </source>
</evidence>
<dbReference type="Gene3D" id="1.10.8.10">
    <property type="entry name" value="DNA helicase RuvA subunit, C-terminal domain"/>
    <property type="match status" value="1"/>
</dbReference>
<organism evidence="7 8">
    <name type="scientific">Paenibacillus filicis</name>
    <dbReference type="NCBI Taxonomy" id="669464"/>
    <lineage>
        <taxon>Bacteria</taxon>
        <taxon>Bacillati</taxon>
        <taxon>Bacillota</taxon>
        <taxon>Bacilli</taxon>
        <taxon>Bacillales</taxon>
        <taxon>Paenibacillaceae</taxon>
        <taxon>Paenibacillus</taxon>
    </lineage>
</organism>
<dbReference type="InterPro" id="IPR050320">
    <property type="entry name" value="N5-glutamine_MTase"/>
</dbReference>
<gene>
    <name evidence="7" type="ORF">WMW72_12845</name>
</gene>
<feature type="domain" description="Methyltransferase small" evidence="6">
    <location>
        <begin position="100"/>
        <end position="201"/>
    </location>
</feature>
<evidence type="ECO:0000256" key="5">
    <source>
        <dbReference type="ARBA" id="ARBA00048391"/>
    </source>
</evidence>
<comment type="caution">
    <text evidence="7">The sequence shown here is derived from an EMBL/GenBank/DDBJ whole genome shotgun (WGS) entry which is preliminary data.</text>
</comment>
<dbReference type="Gene3D" id="3.40.50.150">
    <property type="entry name" value="Vaccinia Virus protein VP39"/>
    <property type="match status" value="1"/>
</dbReference>
<dbReference type="CDD" id="cd02440">
    <property type="entry name" value="AdoMet_MTases"/>
    <property type="match status" value="1"/>
</dbReference>
<dbReference type="EC" id="2.1.1.297" evidence="1"/>
<evidence type="ECO:0000313" key="7">
    <source>
        <dbReference type="EMBL" id="MEK8128794.1"/>
    </source>
</evidence>
<keyword evidence="8" id="KW-1185">Reference proteome</keyword>
<evidence type="ECO:0000259" key="6">
    <source>
        <dbReference type="Pfam" id="PF05175"/>
    </source>
</evidence>
<dbReference type="EMBL" id="JBBPCC010000007">
    <property type="protein sequence ID" value="MEK8128794.1"/>
    <property type="molecule type" value="Genomic_DNA"/>
</dbReference>
<accession>A0ABU9DIU2</accession>
<evidence type="ECO:0000313" key="8">
    <source>
        <dbReference type="Proteomes" id="UP001469365"/>
    </source>
</evidence>
<dbReference type="NCBIfam" id="TIGR03704">
    <property type="entry name" value="PrmC_rel_meth"/>
    <property type="match status" value="1"/>
</dbReference>
<dbReference type="InterPro" id="IPR022446">
    <property type="entry name" value="MeTrfrase_put"/>
</dbReference>
<dbReference type="InterPro" id="IPR029063">
    <property type="entry name" value="SAM-dependent_MTases_sf"/>
</dbReference>
<reference evidence="7 8" key="1">
    <citation type="submission" date="2024-04" db="EMBL/GenBank/DDBJ databases">
        <title>draft genome sequnece of Paenibacillus filicis.</title>
        <authorList>
            <person name="Kim D.-U."/>
        </authorList>
    </citation>
    <scope>NUCLEOTIDE SEQUENCE [LARGE SCALE GENOMIC DNA]</scope>
    <source>
        <strain evidence="7 8">KACC14197</strain>
    </source>
</reference>
<evidence type="ECO:0000256" key="4">
    <source>
        <dbReference type="ARBA" id="ARBA00022691"/>
    </source>
</evidence>
<protein>
    <recommendedName>
        <fullName evidence="1">peptide chain release factor N(5)-glutamine methyltransferase</fullName>
        <ecNumber evidence="1">2.1.1.297</ecNumber>
    </recommendedName>
</protein>
<evidence type="ECO:0000256" key="1">
    <source>
        <dbReference type="ARBA" id="ARBA00012771"/>
    </source>
</evidence>
<dbReference type="Pfam" id="PF05175">
    <property type="entry name" value="MTS"/>
    <property type="match status" value="1"/>
</dbReference>
<keyword evidence="2" id="KW-0489">Methyltransferase</keyword>
<dbReference type="PANTHER" id="PTHR18895">
    <property type="entry name" value="HEMK METHYLTRANSFERASE"/>
    <property type="match status" value="1"/>
</dbReference>
<comment type="catalytic activity">
    <reaction evidence="5">
        <text>L-glutaminyl-[peptide chain release factor] + S-adenosyl-L-methionine = N(5)-methyl-L-glutaminyl-[peptide chain release factor] + S-adenosyl-L-homocysteine + H(+)</text>
        <dbReference type="Rhea" id="RHEA:42896"/>
        <dbReference type="Rhea" id="RHEA-COMP:10271"/>
        <dbReference type="Rhea" id="RHEA-COMP:10272"/>
        <dbReference type="ChEBI" id="CHEBI:15378"/>
        <dbReference type="ChEBI" id="CHEBI:30011"/>
        <dbReference type="ChEBI" id="CHEBI:57856"/>
        <dbReference type="ChEBI" id="CHEBI:59789"/>
        <dbReference type="ChEBI" id="CHEBI:61891"/>
        <dbReference type="EC" id="2.1.1.297"/>
    </reaction>
</comment>
<dbReference type="NCBIfam" id="TIGR00536">
    <property type="entry name" value="hemK_fam"/>
    <property type="match status" value="1"/>
</dbReference>
<keyword evidence="3" id="KW-0808">Transferase</keyword>
<sequence length="269" mass="29352">MNHILLDLGVDTAIYTKITNQLRAAGCVFAEDEAELLISAARSRSELDDMVTRRVAGLPLEHILGWAEFCGLRIKVDLGVFIPRKRTEFLVQQAIRLAEPFANPIVVDLCCGSGAVGAAITRCLKQAKLYAADIDPAAVRCARRNMADHGQVFEGDLFEPLPVALQGRVHMLVANTPYVPTEAIELMPSEARLHEARVALDGGADGLDIQRRIAAEGHRWLAPGGYLLVETSERQAAETGRIFTQNRLTAQTVRLDELDATVVIGHKPA</sequence>
<dbReference type="PANTHER" id="PTHR18895:SF74">
    <property type="entry name" value="MTRF1L RELEASE FACTOR GLUTAMINE METHYLTRANSFERASE"/>
    <property type="match status" value="1"/>
</dbReference>